<dbReference type="PANTHER" id="PTHR11800:SF2">
    <property type="entry name" value="DNA-DIRECTED RNA POLYMERASE II SUBUNIT RPB3"/>
    <property type="match status" value="1"/>
</dbReference>
<evidence type="ECO:0000259" key="3">
    <source>
        <dbReference type="SMART" id="SM00662"/>
    </source>
</evidence>
<evidence type="ECO:0000256" key="2">
    <source>
        <dbReference type="ARBA" id="ARBA00023163"/>
    </source>
</evidence>
<dbReference type="GO" id="GO:0005665">
    <property type="term" value="C:RNA polymerase II, core complex"/>
    <property type="evidence" value="ECO:0007669"/>
    <property type="project" value="TreeGrafter"/>
</dbReference>
<dbReference type="Gene3D" id="3.30.1360.10">
    <property type="entry name" value="RNA polymerase, RBP11-like subunit"/>
    <property type="match status" value="2"/>
</dbReference>
<dbReference type="EMBL" id="MN739343">
    <property type="protein sequence ID" value="QHS99420.1"/>
    <property type="molecule type" value="Genomic_DNA"/>
</dbReference>
<dbReference type="InterPro" id="IPR036643">
    <property type="entry name" value="RNApol_insert_sf"/>
</dbReference>
<dbReference type="InterPro" id="IPR036603">
    <property type="entry name" value="RBP11-like"/>
</dbReference>
<name>A0A6C0C4U2_9ZZZZ</name>
<keyword evidence="2" id="KW-0804">Transcription</keyword>
<organism evidence="4">
    <name type="scientific">viral metagenome</name>
    <dbReference type="NCBI Taxonomy" id="1070528"/>
    <lineage>
        <taxon>unclassified sequences</taxon>
        <taxon>metagenomes</taxon>
        <taxon>organismal metagenomes</taxon>
    </lineage>
</organism>
<dbReference type="Pfam" id="PF01193">
    <property type="entry name" value="RNA_pol_L"/>
    <property type="match status" value="1"/>
</dbReference>
<dbReference type="AlphaFoldDB" id="A0A6C0C4U2"/>
<accession>A0A6C0C4U2</accession>
<evidence type="ECO:0000313" key="4">
    <source>
        <dbReference type="EMBL" id="QHS99420.1"/>
    </source>
</evidence>
<dbReference type="PANTHER" id="PTHR11800">
    <property type="entry name" value="DNA-DIRECTED RNA POLYMERASE"/>
    <property type="match status" value="1"/>
</dbReference>
<dbReference type="GO" id="GO:0006366">
    <property type="term" value="P:transcription by RNA polymerase II"/>
    <property type="evidence" value="ECO:0007669"/>
    <property type="project" value="TreeGrafter"/>
</dbReference>
<dbReference type="InterPro" id="IPR050518">
    <property type="entry name" value="Rpo3/RPB3_RNA_Pol_subunit"/>
</dbReference>
<dbReference type="GO" id="GO:0046983">
    <property type="term" value="F:protein dimerization activity"/>
    <property type="evidence" value="ECO:0007669"/>
    <property type="project" value="InterPro"/>
</dbReference>
<dbReference type="SUPFAM" id="SSF56553">
    <property type="entry name" value="Insert subdomain of RNA polymerase alpha subunit"/>
    <property type="match status" value="1"/>
</dbReference>
<keyword evidence="1" id="KW-0240">DNA-directed RNA polymerase</keyword>
<dbReference type="SUPFAM" id="SSF55257">
    <property type="entry name" value="RBP11-like subunits of RNA polymerase"/>
    <property type="match status" value="1"/>
</dbReference>
<dbReference type="GO" id="GO:0003899">
    <property type="term" value="F:DNA-directed RNA polymerase activity"/>
    <property type="evidence" value="ECO:0007669"/>
    <property type="project" value="InterPro"/>
</dbReference>
<proteinExistence type="predicted"/>
<dbReference type="Gene3D" id="2.170.120.12">
    <property type="entry name" value="DNA-directed RNA polymerase, insert domain"/>
    <property type="match status" value="1"/>
</dbReference>
<evidence type="ECO:0000256" key="1">
    <source>
        <dbReference type="ARBA" id="ARBA00022478"/>
    </source>
</evidence>
<sequence>MSTMISKKPKANSHLISFKRDENGILNFGIDGINVSFVNAIRRTILADIPTLVFNCFPHEKNDANFHVNTSRLNNEILKQRLSCIPIHISDVGLPYKELVVEINVKNESENTIDVTTEHFRIKNTTTGKYLQDDAVRKIFPPCPITGDFVLFARLRPEVSTIAPGEELSISAKMSLHTAGEDGAFNVSSTCAYKFTSDKIKQDEAWQSKLVEISEEEKANPEVIGLLQQNWYNHDGLRYFKKDSFEFKLETVGVFTNEELVLKACEILIEKLTRIGQSALDDLPVEKSVSTIKNSVDVRLDGYGYTVGKIIEYVLNKNYYQGDKVKTLSYVGFRKDHPHDNHSKIRMGFINDPYETENIPLISASKGLVRNACDDAIQIMTGIMEEFQ</sequence>
<reference evidence="4" key="1">
    <citation type="journal article" date="2020" name="Nature">
        <title>Giant virus diversity and host interactions through global metagenomics.</title>
        <authorList>
            <person name="Schulz F."/>
            <person name="Roux S."/>
            <person name="Paez-Espino D."/>
            <person name="Jungbluth S."/>
            <person name="Walsh D.A."/>
            <person name="Denef V.J."/>
            <person name="McMahon K.D."/>
            <person name="Konstantinidis K.T."/>
            <person name="Eloe-Fadrosh E.A."/>
            <person name="Kyrpides N.C."/>
            <person name="Woyke T."/>
        </authorList>
    </citation>
    <scope>NUCLEOTIDE SEQUENCE</scope>
    <source>
        <strain evidence="4">GVMAG-M-3300020185-33</strain>
    </source>
</reference>
<protein>
    <recommendedName>
        <fullName evidence="3">DNA-directed RNA polymerase RpoA/D/Rpb3-type domain-containing protein</fullName>
    </recommendedName>
</protein>
<dbReference type="InterPro" id="IPR011263">
    <property type="entry name" value="DNA-dir_RNA_pol_RpoA/D/Rpb3"/>
</dbReference>
<feature type="domain" description="DNA-directed RNA polymerase RpoA/D/Rpb3-type" evidence="3">
    <location>
        <begin position="25"/>
        <end position="278"/>
    </location>
</feature>
<dbReference type="SMART" id="SM00662">
    <property type="entry name" value="RPOLD"/>
    <property type="match status" value="1"/>
</dbReference>